<dbReference type="GO" id="GO:0010972">
    <property type="term" value="P:negative regulation of G2/M transition of mitotic cell cycle"/>
    <property type="evidence" value="ECO:0007669"/>
    <property type="project" value="TreeGrafter"/>
</dbReference>
<dbReference type="InterPro" id="IPR052945">
    <property type="entry name" value="Mitotic_Regulator"/>
</dbReference>
<dbReference type="InterPro" id="IPR006597">
    <property type="entry name" value="Sel1-like"/>
</dbReference>
<dbReference type="EMBL" id="JAPUFD010000007">
    <property type="protein sequence ID" value="MDI1488312.1"/>
    <property type="molecule type" value="Genomic_DNA"/>
</dbReference>
<feature type="compositionally biased region" description="Polar residues" evidence="1">
    <location>
        <begin position="65"/>
        <end position="90"/>
    </location>
</feature>
<dbReference type="Pfam" id="PF08238">
    <property type="entry name" value="Sel1"/>
    <property type="match status" value="3"/>
</dbReference>
<feature type="compositionally biased region" description="Low complexity" evidence="1">
    <location>
        <begin position="270"/>
        <end position="280"/>
    </location>
</feature>
<dbReference type="GO" id="GO:0032153">
    <property type="term" value="C:cell division site"/>
    <property type="evidence" value="ECO:0007669"/>
    <property type="project" value="TreeGrafter"/>
</dbReference>
<feature type="region of interest" description="Disordered" evidence="1">
    <location>
        <begin position="525"/>
        <end position="550"/>
    </location>
</feature>
<feature type="compositionally biased region" description="Polar residues" evidence="1">
    <location>
        <begin position="148"/>
        <end position="160"/>
    </location>
</feature>
<evidence type="ECO:0000313" key="3">
    <source>
        <dbReference type="Proteomes" id="UP001161017"/>
    </source>
</evidence>
<feature type="compositionally biased region" description="Polar residues" evidence="1">
    <location>
        <begin position="497"/>
        <end position="507"/>
    </location>
</feature>
<feature type="compositionally biased region" description="Basic and acidic residues" evidence="1">
    <location>
        <begin position="740"/>
        <end position="767"/>
    </location>
</feature>
<feature type="compositionally biased region" description="Polar residues" evidence="1">
    <location>
        <begin position="293"/>
        <end position="303"/>
    </location>
</feature>
<feature type="region of interest" description="Disordered" evidence="1">
    <location>
        <begin position="1"/>
        <end position="358"/>
    </location>
</feature>
<feature type="compositionally biased region" description="Polar residues" evidence="1">
    <location>
        <begin position="426"/>
        <end position="436"/>
    </location>
</feature>
<dbReference type="SUPFAM" id="SSF81901">
    <property type="entry name" value="HCP-like"/>
    <property type="match status" value="1"/>
</dbReference>
<feature type="compositionally biased region" description="Polar residues" evidence="1">
    <location>
        <begin position="311"/>
        <end position="324"/>
    </location>
</feature>
<dbReference type="AlphaFoldDB" id="A0AA43TXQ6"/>
<dbReference type="PANTHER" id="PTHR43628:SF11">
    <property type="entry name" value="PROTEIN DSF2"/>
    <property type="match status" value="1"/>
</dbReference>
<feature type="compositionally biased region" description="Low complexity" evidence="1">
    <location>
        <begin position="138"/>
        <end position="147"/>
    </location>
</feature>
<gene>
    <name evidence="2" type="ORF">OHK93_007586</name>
</gene>
<dbReference type="InterPro" id="IPR011990">
    <property type="entry name" value="TPR-like_helical_dom_sf"/>
</dbReference>
<feature type="compositionally biased region" description="Polar residues" evidence="1">
    <location>
        <begin position="349"/>
        <end position="358"/>
    </location>
</feature>
<dbReference type="SMART" id="SM00671">
    <property type="entry name" value="SEL1"/>
    <property type="match status" value="3"/>
</dbReference>
<accession>A0AA43TXQ6</accession>
<sequence>MSSDTMHSGVPSPRAFHSPRMQHLDGDIPPAMSPLDMFAAQSRLLARQLDQSQRNGRRVSRLPPLTTTDPITKQQTNYQRSRSADQSSPGTVPIPKQKEDEQTGTLPELEEPQFRPQSFYPRMSHVPPEEEDEEDKSSPAASSISAATQPFLTPVEQQSLHQKDDIASSTSQSPESNLMGSIHSESPHRTSRFGPSNRSREQRFQPFNSNVPQREMSIESNSSKSQASLAPPKSPHHKQASIRSIPVDSSDDDHSGSPTGSAFSRNRQLSSSSNFSTPSSPHVHAPSVHGRSPSLNSEYSLGGSQAPRPSFNFSRPISRASQPSLDMPRQPSFDSRPSMDRVRPPFTYEQRQASSDSQSFLFAEDATHAPVGLGHDSVWDGQDSDSGAPSYVYSKFSLPRGRLTHKDSKVLQNGNVPIYEWDRPKIQSNVRPTTPLANRPMSPPSPPQFRTSPRPSMELRRGSPRASPRPSFEQRTRHSPRPSFEQRNGHSPRPSVEQRSISSTGPSAEQPAKILFERAASHTVPATPVLHDDASEYTSSTRSASTIKARPRQIAAMSTELTPEDHLAKGVALHERGEDREATYHFRIAAKAELPFAMLMYGLAHRHGWGIRENPGEAFQWLKKAADCAQQEVEIDDDTNSGDVQERKTLRAQYALSLYEFGQSYYKGWGTEKNRIEALKCFETAAKWGDTDAMAEAGFCYVKGEGCKKDMKKAAKYYRMAEAKGVSMVGNSWIHKAKYAEDKAGKGSDNDRQSRGTTKDLTPEKRRDKSRTRTIFGRKKSVSQQR</sequence>
<keyword evidence="3" id="KW-1185">Reference proteome</keyword>
<protein>
    <submittedName>
        <fullName evidence="2">Uncharacterized protein</fullName>
    </submittedName>
</protein>
<feature type="region of interest" description="Disordered" evidence="1">
    <location>
        <begin position="425"/>
        <end position="508"/>
    </location>
</feature>
<feature type="compositionally biased region" description="Basic residues" evidence="1">
    <location>
        <begin position="768"/>
        <end position="786"/>
    </location>
</feature>
<comment type="caution">
    <text evidence="2">The sequence shown here is derived from an EMBL/GenBank/DDBJ whole genome shotgun (WGS) entry which is preliminary data.</text>
</comment>
<dbReference type="Proteomes" id="UP001161017">
    <property type="component" value="Unassembled WGS sequence"/>
</dbReference>
<evidence type="ECO:0000313" key="2">
    <source>
        <dbReference type="EMBL" id="MDI1488312.1"/>
    </source>
</evidence>
<organism evidence="2 3">
    <name type="scientific">Ramalina farinacea</name>
    <dbReference type="NCBI Taxonomy" id="258253"/>
    <lineage>
        <taxon>Eukaryota</taxon>
        <taxon>Fungi</taxon>
        <taxon>Dikarya</taxon>
        <taxon>Ascomycota</taxon>
        <taxon>Pezizomycotina</taxon>
        <taxon>Lecanoromycetes</taxon>
        <taxon>OSLEUM clade</taxon>
        <taxon>Lecanoromycetidae</taxon>
        <taxon>Lecanorales</taxon>
        <taxon>Lecanorineae</taxon>
        <taxon>Ramalinaceae</taxon>
        <taxon>Ramalina</taxon>
    </lineage>
</organism>
<dbReference type="Gene3D" id="1.25.40.10">
    <property type="entry name" value="Tetratricopeptide repeat domain"/>
    <property type="match status" value="1"/>
</dbReference>
<feature type="compositionally biased region" description="Polar residues" evidence="1">
    <location>
        <begin position="536"/>
        <end position="546"/>
    </location>
</feature>
<feature type="compositionally biased region" description="Polar residues" evidence="1">
    <location>
        <begin position="205"/>
        <end position="228"/>
    </location>
</feature>
<reference evidence="2" key="1">
    <citation type="journal article" date="2023" name="Genome Biol. Evol.">
        <title>First Whole Genome Sequence and Flow Cytometry Genome Size Data for the Lichen-Forming Fungus Ramalina farinacea (Ascomycota).</title>
        <authorList>
            <person name="Llewellyn T."/>
            <person name="Mian S."/>
            <person name="Hill R."/>
            <person name="Leitch I.J."/>
            <person name="Gaya E."/>
        </authorList>
    </citation>
    <scope>NUCLEOTIDE SEQUENCE</scope>
    <source>
        <strain evidence="2">LIQ254RAFAR</strain>
    </source>
</reference>
<evidence type="ECO:0000256" key="1">
    <source>
        <dbReference type="SAM" id="MobiDB-lite"/>
    </source>
</evidence>
<feature type="compositionally biased region" description="Polar residues" evidence="1">
    <location>
        <begin position="167"/>
        <end position="179"/>
    </location>
</feature>
<dbReference type="PANTHER" id="PTHR43628">
    <property type="entry name" value="ACTIVATOR OF C KINASE PROTEIN 1-RELATED"/>
    <property type="match status" value="1"/>
</dbReference>
<name>A0AA43TXQ6_9LECA</name>
<feature type="region of interest" description="Disordered" evidence="1">
    <location>
        <begin position="371"/>
        <end position="390"/>
    </location>
</feature>
<feature type="compositionally biased region" description="Polar residues" evidence="1">
    <location>
        <begin position="256"/>
        <end position="269"/>
    </location>
</feature>
<feature type="region of interest" description="Disordered" evidence="1">
    <location>
        <begin position="740"/>
        <end position="786"/>
    </location>
</feature>
<proteinExistence type="predicted"/>